<keyword evidence="9" id="KW-0325">Glycoprotein</keyword>
<feature type="transmembrane region" description="Helical" evidence="13">
    <location>
        <begin position="328"/>
        <end position="353"/>
    </location>
</feature>
<keyword evidence="2 12" id="KW-0813">Transport</keyword>
<evidence type="ECO:0008006" key="16">
    <source>
        <dbReference type="Google" id="ProtNLM"/>
    </source>
</evidence>
<dbReference type="GO" id="GO:0035725">
    <property type="term" value="P:sodium ion transmembrane transport"/>
    <property type="evidence" value="ECO:0000318"/>
    <property type="project" value="GO_Central"/>
</dbReference>
<dbReference type="GO" id="GO:0015280">
    <property type="term" value="F:ligand-gated sodium channel activity"/>
    <property type="evidence" value="ECO:0000318"/>
    <property type="project" value="GO_Central"/>
</dbReference>
<dbReference type="EnsemblMetazoa" id="XM_030976445">
    <property type="protein sequence ID" value="XP_030832305"/>
    <property type="gene ID" value="LOC105438650"/>
</dbReference>
<comment type="similarity">
    <text evidence="12">Belongs to the amiloride-sensitive sodium channel (TC 1.A.6) family.</text>
</comment>
<evidence type="ECO:0000313" key="15">
    <source>
        <dbReference type="Proteomes" id="UP000007110"/>
    </source>
</evidence>
<dbReference type="Pfam" id="PF00858">
    <property type="entry name" value="ASC"/>
    <property type="match status" value="1"/>
</dbReference>
<evidence type="ECO:0000256" key="7">
    <source>
        <dbReference type="ARBA" id="ARBA00023065"/>
    </source>
</evidence>
<dbReference type="InterPro" id="IPR001873">
    <property type="entry name" value="ENaC"/>
</dbReference>
<reference evidence="14" key="2">
    <citation type="submission" date="2021-01" db="UniProtKB">
        <authorList>
            <consortium name="EnsemblMetazoa"/>
        </authorList>
    </citation>
    <scope>IDENTIFICATION</scope>
</reference>
<evidence type="ECO:0000256" key="8">
    <source>
        <dbReference type="ARBA" id="ARBA00023136"/>
    </source>
</evidence>
<evidence type="ECO:0000256" key="13">
    <source>
        <dbReference type="SAM" id="Phobius"/>
    </source>
</evidence>
<keyword evidence="7 12" id="KW-0406">Ion transport</keyword>
<evidence type="ECO:0000313" key="14">
    <source>
        <dbReference type="EnsemblMetazoa" id="XP_030832305"/>
    </source>
</evidence>
<dbReference type="PANTHER" id="PTHR11690:SF248">
    <property type="entry name" value="PICKPOCKET 17, ISOFORM A"/>
    <property type="match status" value="1"/>
</dbReference>
<dbReference type="PANTHER" id="PTHR11690">
    <property type="entry name" value="AMILORIDE-SENSITIVE SODIUM CHANNEL-RELATED"/>
    <property type="match status" value="1"/>
</dbReference>
<keyword evidence="11 12" id="KW-0407">Ion channel</keyword>
<evidence type="ECO:0000256" key="9">
    <source>
        <dbReference type="ARBA" id="ARBA00023180"/>
    </source>
</evidence>
<sequence length="370" mass="42853">MGAVKDWKSRIASPSFYVMESVDYEKRRIRVDALANETLEERVSLGHKLDDMLLDCSWKGKPCSPENFTKFYDSQLGNCYTFNSGQNGEQLTTTRPGSKYGLSLELFVQQDEYVEGMTEEASFRVSVHHPSIMPFPAEDGVLVSPGFATAIAFIKLELDRLPKPYGDCKADLSTDIEDDIYHQHYNITYNMKTCEVSCFQNEVISRCDCFDATYPNSLKVNRTVYPCEYNNRVENKNLSFPHYSEITHLTSVSCSTWPSDAYESTLFEKMVEYNAEIRRYVNRENTAEWTRRNMAKLEIFYDEFNYEHIRQEPAYRIADLLSDIGGQLGLWVGLSIITIFEFLEGAWLILAFFCSRFWNKIRQGKVYPMT</sequence>
<evidence type="ECO:0000256" key="2">
    <source>
        <dbReference type="ARBA" id="ARBA00022448"/>
    </source>
</evidence>
<keyword evidence="6" id="KW-0915">Sodium</keyword>
<dbReference type="OMA" id="RFSWQAM"/>
<keyword evidence="10 12" id="KW-0739">Sodium transport</keyword>
<dbReference type="AlphaFoldDB" id="A0A7M7SUH1"/>
<dbReference type="InParanoid" id="A0A7M7SUH1"/>
<keyword evidence="3 12" id="KW-0894">Sodium channel</keyword>
<dbReference type="KEGG" id="spu:105438650"/>
<dbReference type="GeneID" id="105438650"/>
<keyword evidence="15" id="KW-1185">Reference proteome</keyword>
<reference evidence="15" key="1">
    <citation type="submission" date="2015-02" db="EMBL/GenBank/DDBJ databases">
        <title>Genome sequencing for Strongylocentrotus purpuratus.</title>
        <authorList>
            <person name="Murali S."/>
            <person name="Liu Y."/>
            <person name="Vee V."/>
            <person name="English A."/>
            <person name="Wang M."/>
            <person name="Skinner E."/>
            <person name="Han Y."/>
            <person name="Muzny D.M."/>
            <person name="Worley K.C."/>
            <person name="Gibbs R.A."/>
        </authorList>
    </citation>
    <scope>NUCLEOTIDE SEQUENCE</scope>
</reference>
<dbReference type="OrthoDB" id="6021021at2759"/>
<evidence type="ECO:0000256" key="6">
    <source>
        <dbReference type="ARBA" id="ARBA00023053"/>
    </source>
</evidence>
<evidence type="ECO:0000256" key="4">
    <source>
        <dbReference type="ARBA" id="ARBA00022692"/>
    </source>
</evidence>
<dbReference type="Gene3D" id="2.60.470.10">
    <property type="entry name" value="Acid-sensing ion channels like domains"/>
    <property type="match status" value="1"/>
</dbReference>
<dbReference type="Gene3D" id="1.10.287.770">
    <property type="entry name" value="YojJ-like"/>
    <property type="match status" value="1"/>
</dbReference>
<dbReference type="GO" id="GO:0005886">
    <property type="term" value="C:plasma membrane"/>
    <property type="evidence" value="ECO:0000318"/>
    <property type="project" value="GO_Central"/>
</dbReference>
<organism evidence="14 15">
    <name type="scientific">Strongylocentrotus purpuratus</name>
    <name type="common">Purple sea urchin</name>
    <dbReference type="NCBI Taxonomy" id="7668"/>
    <lineage>
        <taxon>Eukaryota</taxon>
        <taxon>Metazoa</taxon>
        <taxon>Echinodermata</taxon>
        <taxon>Eleutherozoa</taxon>
        <taxon>Echinozoa</taxon>
        <taxon>Echinoidea</taxon>
        <taxon>Euechinoidea</taxon>
        <taxon>Echinacea</taxon>
        <taxon>Camarodonta</taxon>
        <taxon>Echinidea</taxon>
        <taxon>Strongylocentrotidae</taxon>
        <taxon>Strongylocentrotus</taxon>
    </lineage>
</organism>
<dbReference type="Proteomes" id="UP000007110">
    <property type="component" value="Unassembled WGS sequence"/>
</dbReference>
<accession>A0A7M7SUH1</accession>
<proteinExistence type="inferred from homology"/>
<evidence type="ECO:0000256" key="5">
    <source>
        <dbReference type="ARBA" id="ARBA00022989"/>
    </source>
</evidence>
<dbReference type="RefSeq" id="XP_030832305.1">
    <property type="nucleotide sequence ID" value="XM_030976445.1"/>
</dbReference>
<evidence type="ECO:0000256" key="10">
    <source>
        <dbReference type="ARBA" id="ARBA00023201"/>
    </source>
</evidence>
<evidence type="ECO:0000256" key="11">
    <source>
        <dbReference type="ARBA" id="ARBA00023303"/>
    </source>
</evidence>
<dbReference type="PRINTS" id="PR01078">
    <property type="entry name" value="AMINACHANNEL"/>
</dbReference>
<protein>
    <recommendedName>
        <fullName evidence="16">Amiloride-sensitive sodium channel</fullName>
    </recommendedName>
</protein>
<dbReference type="FunFam" id="1.10.287.770:FF:000001">
    <property type="entry name" value="Acid-sensing ion channel subunit 1"/>
    <property type="match status" value="1"/>
</dbReference>
<comment type="subcellular location">
    <subcellularLocation>
        <location evidence="1">Membrane</location>
        <topology evidence="1">Multi-pass membrane protein</topology>
    </subcellularLocation>
</comment>
<keyword evidence="4 12" id="KW-0812">Transmembrane</keyword>
<evidence type="ECO:0000256" key="1">
    <source>
        <dbReference type="ARBA" id="ARBA00004141"/>
    </source>
</evidence>
<name>A0A7M7SUH1_STRPU</name>
<keyword evidence="8 13" id="KW-0472">Membrane</keyword>
<evidence type="ECO:0000256" key="12">
    <source>
        <dbReference type="RuleBase" id="RU000679"/>
    </source>
</evidence>
<keyword evidence="5 13" id="KW-1133">Transmembrane helix</keyword>
<evidence type="ECO:0000256" key="3">
    <source>
        <dbReference type="ARBA" id="ARBA00022461"/>
    </source>
</evidence>